<sequence>METKYNIGDFSGPLDLLLGLIEEEELNINEVSLSQVTEQFLKYLEKIENKQPEELADFLLVASRLLLLKSKKLLPQFVLDEEEGPSLEEQLRLYKLFIDAAKEINKKWLSSTQAYFREEPARRLEAFTPPSNLSLISLEEQYRKLLVRLQPPKPLPQTHIDRTVLLEEKIKSIYGLLKKMKNLNFSEILNSAQNRTEVIVTFLALLELVKGKQVLLRQSNVFSDIAIEKV</sequence>
<dbReference type="Pfam" id="PF02616">
    <property type="entry name" value="SMC_ScpA"/>
    <property type="match status" value="1"/>
</dbReference>
<evidence type="ECO:0000313" key="3">
    <source>
        <dbReference type="Proteomes" id="UP000034849"/>
    </source>
</evidence>
<dbReference type="PANTHER" id="PTHR33969">
    <property type="entry name" value="SEGREGATION AND CONDENSATION PROTEIN A"/>
    <property type="match status" value="1"/>
</dbReference>
<dbReference type="InterPro" id="IPR003768">
    <property type="entry name" value="ScpA"/>
</dbReference>
<dbReference type="AlphaFoldDB" id="A0A0G0GB21"/>
<dbReference type="Proteomes" id="UP000034849">
    <property type="component" value="Unassembled WGS sequence"/>
</dbReference>
<evidence type="ECO:0000313" key="2">
    <source>
        <dbReference type="EMBL" id="KKQ27142.1"/>
    </source>
</evidence>
<proteinExistence type="predicted"/>
<reference evidence="2 3" key="1">
    <citation type="journal article" date="2015" name="Nature">
        <title>rRNA introns, odd ribosomes, and small enigmatic genomes across a large radiation of phyla.</title>
        <authorList>
            <person name="Brown C.T."/>
            <person name="Hug L.A."/>
            <person name="Thomas B.C."/>
            <person name="Sharon I."/>
            <person name="Castelle C.J."/>
            <person name="Singh A."/>
            <person name="Wilkins M.J."/>
            <person name="Williams K.H."/>
            <person name="Banfield J.F."/>
        </authorList>
    </citation>
    <scope>NUCLEOTIDE SEQUENCE [LARGE SCALE GENOMIC DNA]</scope>
</reference>
<protein>
    <recommendedName>
        <fullName evidence="1">Segregation and condensation protein A</fullName>
    </recommendedName>
</protein>
<comment type="caution">
    <text evidence="2">The sequence shown here is derived from an EMBL/GenBank/DDBJ whole genome shotgun (WGS) entry which is preliminary data.</text>
</comment>
<dbReference type="PATRIC" id="fig|1619046.3.peg.859"/>
<dbReference type="Gene3D" id="6.10.250.2410">
    <property type="match status" value="1"/>
</dbReference>
<dbReference type="EMBL" id="LBSX01000014">
    <property type="protein sequence ID" value="KKQ27142.1"/>
    <property type="molecule type" value="Genomic_DNA"/>
</dbReference>
<name>A0A0G0GB21_9BACT</name>
<dbReference type="Gene3D" id="1.10.10.580">
    <property type="entry name" value="Structural maintenance of chromosome 1. Chain E"/>
    <property type="match status" value="1"/>
</dbReference>
<evidence type="ECO:0000256" key="1">
    <source>
        <dbReference type="ARBA" id="ARBA00044777"/>
    </source>
</evidence>
<accession>A0A0G0GB21</accession>
<organism evidence="2 3">
    <name type="scientific">Candidatus Magasanikbacteria bacterium GW2011_GWC2_37_14</name>
    <dbReference type="NCBI Taxonomy" id="1619046"/>
    <lineage>
        <taxon>Bacteria</taxon>
        <taxon>Candidatus Magasanikiibacteriota</taxon>
    </lineage>
</organism>
<dbReference type="InterPro" id="IPR023093">
    <property type="entry name" value="ScpA-like_C"/>
</dbReference>
<gene>
    <name evidence="2" type="ORF">US42_C0014G0039</name>
</gene>
<dbReference type="STRING" id="1619046.US42_C0014G0039"/>
<dbReference type="PANTHER" id="PTHR33969:SF2">
    <property type="entry name" value="SEGREGATION AND CONDENSATION PROTEIN A"/>
    <property type="match status" value="1"/>
</dbReference>